<dbReference type="EMBL" id="FOAN01000002">
    <property type="protein sequence ID" value="SEL00538.1"/>
    <property type="molecule type" value="Genomic_DNA"/>
</dbReference>
<evidence type="ECO:0000256" key="2">
    <source>
        <dbReference type="ARBA" id="ARBA00009347"/>
    </source>
</evidence>
<name>A0A1H7LP72_9HYPH</name>
<dbReference type="InterPro" id="IPR006091">
    <property type="entry name" value="Acyl-CoA_Oxase/DH_mid-dom"/>
</dbReference>
<dbReference type="InterPro" id="IPR009100">
    <property type="entry name" value="AcylCoA_DH/oxidase_NM_dom_sf"/>
</dbReference>
<reference evidence="17" key="1">
    <citation type="submission" date="2016-10" db="EMBL/GenBank/DDBJ databases">
        <authorList>
            <person name="Varghese N."/>
            <person name="Submissions S."/>
        </authorList>
    </citation>
    <scope>NUCLEOTIDE SEQUENCE [LARGE SCALE GENOMIC DNA]</scope>
    <source>
        <strain evidence="17">LMG 26383,CCUG 61248,R- 45681</strain>
    </source>
</reference>
<evidence type="ECO:0000313" key="17">
    <source>
        <dbReference type="Proteomes" id="UP000199664"/>
    </source>
</evidence>
<dbReference type="RefSeq" id="WP_091831729.1">
    <property type="nucleotide sequence ID" value="NZ_FOAN01000002.1"/>
</dbReference>
<evidence type="ECO:0000256" key="5">
    <source>
        <dbReference type="ARBA" id="ARBA00023002"/>
    </source>
</evidence>
<dbReference type="FunFam" id="1.20.140.10:FF:000004">
    <property type="entry name" value="Acyl-CoA dehydrogenase FadE25"/>
    <property type="match status" value="1"/>
</dbReference>
<evidence type="ECO:0000259" key="15">
    <source>
        <dbReference type="Pfam" id="PF02771"/>
    </source>
</evidence>
<keyword evidence="4 12" id="KW-0274">FAD</keyword>
<dbReference type="STRING" id="1036779.SAMN04515666_102582"/>
<evidence type="ECO:0000256" key="4">
    <source>
        <dbReference type="ARBA" id="ARBA00022827"/>
    </source>
</evidence>
<dbReference type="Pfam" id="PF02771">
    <property type="entry name" value="Acyl-CoA_dh_N"/>
    <property type="match status" value="1"/>
</dbReference>
<organism evidence="16 17">
    <name type="scientific">Bosea lupini</name>
    <dbReference type="NCBI Taxonomy" id="1036779"/>
    <lineage>
        <taxon>Bacteria</taxon>
        <taxon>Pseudomonadati</taxon>
        <taxon>Pseudomonadota</taxon>
        <taxon>Alphaproteobacteria</taxon>
        <taxon>Hyphomicrobiales</taxon>
        <taxon>Boseaceae</taxon>
        <taxon>Bosea</taxon>
    </lineage>
</organism>
<evidence type="ECO:0000256" key="7">
    <source>
        <dbReference type="ARBA" id="ARBA00066362"/>
    </source>
</evidence>
<evidence type="ECO:0000313" key="16">
    <source>
        <dbReference type="EMBL" id="SEL00538.1"/>
    </source>
</evidence>
<protein>
    <recommendedName>
        <fullName evidence="9">3-sulfinopropanoyl-CoA desulfinase</fullName>
        <ecNumber evidence="7">1.3.8.10</ecNumber>
        <ecNumber evidence="8">3.13.1.4</ecNumber>
    </recommendedName>
    <alternativeName>
        <fullName evidence="11">3-sulfinopropionyl coenzyme A desulfinase</fullName>
    </alternativeName>
    <alternativeName>
        <fullName evidence="10">Cyclohex-1-ene-1-carbonyl-CoA dehydrogenase</fullName>
    </alternativeName>
</protein>
<comment type="similarity">
    <text evidence="2 12">Belongs to the acyl-CoA dehydrogenase family.</text>
</comment>
<evidence type="ECO:0000256" key="8">
    <source>
        <dbReference type="ARBA" id="ARBA00066461"/>
    </source>
</evidence>
<evidence type="ECO:0000256" key="11">
    <source>
        <dbReference type="ARBA" id="ARBA00075603"/>
    </source>
</evidence>
<dbReference type="InterPro" id="IPR036250">
    <property type="entry name" value="AcylCo_DH-like_C"/>
</dbReference>
<dbReference type="InterPro" id="IPR046373">
    <property type="entry name" value="Acyl-CoA_Oxase/DH_mid-dom_sf"/>
</dbReference>
<dbReference type="Gene3D" id="2.40.110.10">
    <property type="entry name" value="Butyryl-CoA Dehydrogenase, subunit A, domain 2"/>
    <property type="match status" value="1"/>
</dbReference>
<dbReference type="InterPro" id="IPR013786">
    <property type="entry name" value="AcylCoA_DH/ox_N"/>
</dbReference>
<dbReference type="Proteomes" id="UP000199664">
    <property type="component" value="Unassembled WGS sequence"/>
</dbReference>
<accession>A0A1H7LP72</accession>
<evidence type="ECO:0000256" key="10">
    <source>
        <dbReference type="ARBA" id="ARBA00072305"/>
    </source>
</evidence>
<dbReference type="PROSITE" id="PS00072">
    <property type="entry name" value="ACYL_COA_DH_1"/>
    <property type="match status" value="1"/>
</dbReference>
<evidence type="ECO:0000256" key="12">
    <source>
        <dbReference type="RuleBase" id="RU362125"/>
    </source>
</evidence>
<dbReference type="Gene3D" id="1.10.540.10">
    <property type="entry name" value="Acyl-CoA dehydrogenase/oxidase, N-terminal domain"/>
    <property type="match status" value="1"/>
</dbReference>
<sequence>MQFALSEEEELIRESARKLAADRLAPLAEQLDRGEGRAEFLANLKLLAENGFMALNVKGLFGGTEAGTVSFALALEELAAACASTAVTTSVTNMVGEVIQAVGNEAQKSTYLPKLADGTYPAGAFCLTESGAGSDPAGMKLRARRDGDSYVLDGQKIYITSGEYAGLFVVWGVTNPEAPKGKGISVFLVPADTPGVSIGKAEKKMGQTGSATNTIHFDAARIPAANLMGKENDGFRVAVGELAGGRIGVASVSLGIARAAMDAAKSYARERKQFGQAISDFQGLQWMIADRELDLHAARLLILDAAAKKDRGEPFAKEASMAKLFASEAAHRCTDTAIQIHGGAGYCRDFPVERYARDARITRIYEGTSEIQRLIIARETLRQLG</sequence>
<dbReference type="GO" id="GO:0003995">
    <property type="term" value="F:acyl-CoA dehydrogenase activity"/>
    <property type="evidence" value="ECO:0007669"/>
    <property type="project" value="InterPro"/>
</dbReference>
<feature type="domain" description="Acyl-CoA dehydrogenase/oxidase C-terminal" evidence="13">
    <location>
        <begin position="232"/>
        <end position="379"/>
    </location>
</feature>
<evidence type="ECO:0000256" key="6">
    <source>
        <dbReference type="ARBA" id="ARBA00052938"/>
    </source>
</evidence>
<dbReference type="Pfam" id="PF00441">
    <property type="entry name" value="Acyl-CoA_dh_1"/>
    <property type="match status" value="1"/>
</dbReference>
<dbReference type="InterPro" id="IPR006089">
    <property type="entry name" value="Acyl-CoA_DH_CS"/>
</dbReference>
<evidence type="ECO:0000256" key="9">
    <source>
        <dbReference type="ARBA" id="ARBA00068311"/>
    </source>
</evidence>
<dbReference type="AlphaFoldDB" id="A0A1H7LP72"/>
<dbReference type="Gene3D" id="1.20.140.10">
    <property type="entry name" value="Butyryl-CoA Dehydrogenase, subunit A, domain 3"/>
    <property type="match status" value="1"/>
</dbReference>
<keyword evidence="3 12" id="KW-0285">Flavoprotein</keyword>
<dbReference type="Pfam" id="PF02770">
    <property type="entry name" value="Acyl-CoA_dh_M"/>
    <property type="match status" value="1"/>
</dbReference>
<comment type="cofactor">
    <cofactor evidence="1 12">
        <name>FAD</name>
        <dbReference type="ChEBI" id="CHEBI:57692"/>
    </cofactor>
</comment>
<dbReference type="EC" id="3.13.1.4" evidence="8"/>
<keyword evidence="5 12" id="KW-0560">Oxidoreductase</keyword>
<dbReference type="InterPro" id="IPR037069">
    <property type="entry name" value="AcylCoA_DH/ox_N_sf"/>
</dbReference>
<dbReference type="InterPro" id="IPR009075">
    <property type="entry name" value="AcylCo_DH/oxidase_C"/>
</dbReference>
<dbReference type="SUPFAM" id="SSF56645">
    <property type="entry name" value="Acyl-CoA dehydrogenase NM domain-like"/>
    <property type="match status" value="1"/>
</dbReference>
<proteinExistence type="inferred from homology"/>
<dbReference type="PIRSF" id="PIRSF016578">
    <property type="entry name" value="HsaA"/>
    <property type="match status" value="1"/>
</dbReference>
<dbReference type="SUPFAM" id="SSF47203">
    <property type="entry name" value="Acyl-CoA dehydrogenase C-terminal domain-like"/>
    <property type="match status" value="1"/>
</dbReference>
<feature type="domain" description="Acyl-CoA dehydrogenase/oxidase N-terminal" evidence="15">
    <location>
        <begin position="6"/>
        <end position="118"/>
    </location>
</feature>
<comment type="catalytic activity">
    <reaction evidence="6">
        <text>3-sulfinopropanoyl-CoA + H2O = propanoyl-CoA + sulfite + H(+)</text>
        <dbReference type="Rhea" id="RHEA:41624"/>
        <dbReference type="ChEBI" id="CHEBI:15377"/>
        <dbReference type="ChEBI" id="CHEBI:15378"/>
        <dbReference type="ChEBI" id="CHEBI:17359"/>
        <dbReference type="ChEBI" id="CHEBI:57392"/>
        <dbReference type="ChEBI" id="CHEBI:78349"/>
        <dbReference type="EC" id="3.13.1.4"/>
    </reaction>
    <physiologicalReaction direction="left-to-right" evidence="6">
        <dbReference type="Rhea" id="RHEA:41625"/>
    </physiologicalReaction>
</comment>
<dbReference type="PANTHER" id="PTHR43884:SF12">
    <property type="entry name" value="ISOVALERYL-COA DEHYDROGENASE, MITOCHONDRIAL-RELATED"/>
    <property type="match status" value="1"/>
</dbReference>
<dbReference type="PROSITE" id="PS00073">
    <property type="entry name" value="ACYL_COA_DH_2"/>
    <property type="match status" value="1"/>
</dbReference>
<dbReference type="FunFam" id="2.40.110.10:FF:000001">
    <property type="entry name" value="Acyl-CoA dehydrogenase, mitochondrial"/>
    <property type="match status" value="1"/>
</dbReference>
<evidence type="ECO:0000259" key="14">
    <source>
        <dbReference type="Pfam" id="PF02770"/>
    </source>
</evidence>
<evidence type="ECO:0000256" key="3">
    <source>
        <dbReference type="ARBA" id="ARBA00022630"/>
    </source>
</evidence>
<keyword evidence="17" id="KW-1185">Reference proteome</keyword>
<dbReference type="GO" id="GO:0050660">
    <property type="term" value="F:flavin adenine dinucleotide binding"/>
    <property type="evidence" value="ECO:0007669"/>
    <property type="project" value="InterPro"/>
</dbReference>
<dbReference type="OrthoDB" id="9775090at2"/>
<gene>
    <name evidence="16" type="ORF">SAMN04515666_102582</name>
</gene>
<dbReference type="PANTHER" id="PTHR43884">
    <property type="entry name" value="ACYL-COA DEHYDROGENASE"/>
    <property type="match status" value="1"/>
</dbReference>
<feature type="domain" description="Acyl-CoA oxidase/dehydrogenase middle" evidence="14">
    <location>
        <begin position="124"/>
        <end position="219"/>
    </location>
</feature>
<dbReference type="EC" id="1.3.8.10" evidence="7"/>
<evidence type="ECO:0000256" key="1">
    <source>
        <dbReference type="ARBA" id="ARBA00001974"/>
    </source>
</evidence>
<evidence type="ECO:0000259" key="13">
    <source>
        <dbReference type="Pfam" id="PF00441"/>
    </source>
</evidence>